<keyword evidence="12" id="KW-0902">Two-component regulatory system</keyword>
<dbReference type="PANTHER" id="PTHR45528:SF1">
    <property type="entry name" value="SENSOR HISTIDINE KINASE CPXA"/>
    <property type="match status" value="1"/>
</dbReference>
<dbReference type="SMART" id="SM00304">
    <property type="entry name" value="HAMP"/>
    <property type="match status" value="1"/>
</dbReference>
<dbReference type="CDD" id="cd00082">
    <property type="entry name" value="HisKA"/>
    <property type="match status" value="1"/>
</dbReference>
<evidence type="ECO:0000256" key="14">
    <source>
        <dbReference type="SAM" id="Phobius"/>
    </source>
</evidence>
<dbReference type="EMBL" id="JAJHVV010000008">
    <property type="protein sequence ID" value="MCK6264438.1"/>
    <property type="molecule type" value="Genomic_DNA"/>
</dbReference>
<evidence type="ECO:0000256" key="11">
    <source>
        <dbReference type="ARBA" id="ARBA00022989"/>
    </source>
</evidence>
<feature type="transmembrane region" description="Helical" evidence="14">
    <location>
        <begin position="154"/>
        <end position="174"/>
    </location>
</feature>
<evidence type="ECO:0000313" key="17">
    <source>
        <dbReference type="EMBL" id="MCK6264438.1"/>
    </source>
</evidence>
<dbReference type="PROSITE" id="PS50109">
    <property type="entry name" value="HIS_KIN"/>
    <property type="match status" value="1"/>
</dbReference>
<comment type="subcellular location">
    <subcellularLocation>
        <location evidence="2">Cell membrane</location>
        <topology evidence="2">Multi-pass membrane protein</topology>
    </subcellularLocation>
</comment>
<feature type="transmembrane region" description="Helical" evidence="14">
    <location>
        <begin position="12"/>
        <end position="32"/>
    </location>
</feature>
<dbReference type="GO" id="GO:0005524">
    <property type="term" value="F:ATP binding"/>
    <property type="evidence" value="ECO:0007669"/>
    <property type="project" value="UniProtKB-KW"/>
</dbReference>
<dbReference type="InterPro" id="IPR036097">
    <property type="entry name" value="HisK_dim/P_sf"/>
</dbReference>
<keyword evidence="8" id="KW-0547">Nucleotide-binding</keyword>
<evidence type="ECO:0000256" key="6">
    <source>
        <dbReference type="ARBA" id="ARBA00022679"/>
    </source>
</evidence>
<dbReference type="RefSeq" id="WP_248009511.1">
    <property type="nucleotide sequence ID" value="NZ_JAJHVV010000008.1"/>
</dbReference>
<evidence type="ECO:0000256" key="10">
    <source>
        <dbReference type="ARBA" id="ARBA00022840"/>
    </source>
</evidence>
<dbReference type="SMART" id="SM00387">
    <property type="entry name" value="HATPase_c"/>
    <property type="match status" value="1"/>
</dbReference>
<dbReference type="InterPro" id="IPR004358">
    <property type="entry name" value="Sig_transdc_His_kin-like_C"/>
</dbReference>
<organism evidence="17 18">
    <name type="scientific">Vibrio amylolyticus</name>
    <dbReference type="NCBI Taxonomy" id="2847292"/>
    <lineage>
        <taxon>Bacteria</taxon>
        <taxon>Pseudomonadati</taxon>
        <taxon>Pseudomonadota</taxon>
        <taxon>Gammaproteobacteria</taxon>
        <taxon>Vibrionales</taxon>
        <taxon>Vibrionaceae</taxon>
        <taxon>Vibrio</taxon>
    </lineage>
</organism>
<name>A0A9X1XM89_9VIBR</name>
<dbReference type="SMART" id="SM00388">
    <property type="entry name" value="HisKA"/>
    <property type="match status" value="1"/>
</dbReference>
<dbReference type="InterPro" id="IPR003661">
    <property type="entry name" value="HisK_dim/P_dom"/>
</dbReference>
<dbReference type="PANTHER" id="PTHR45528">
    <property type="entry name" value="SENSOR HISTIDINE KINASE CPXA"/>
    <property type="match status" value="1"/>
</dbReference>
<dbReference type="InterPro" id="IPR036890">
    <property type="entry name" value="HATPase_C_sf"/>
</dbReference>
<keyword evidence="10" id="KW-0067">ATP-binding</keyword>
<dbReference type="Proteomes" id="UP001139559">
    <property type="component" value="Unassembled WGS sequence"/>
</dbReference>
<evidence type="ECO:0000256" key="7">
    <source>
        <dbReference type="ARBA" id="ARBA00022692"/>
    </source>
</evidence>
<dbReference type="InterPro" id="IPR003594">
    <property type="entry name" value="HATPase_dom"/>
</dbReference>
<dbReference type="CDD" id="cd06225">
    <property type="entry name" value="HAMP"/>
    <property type="match status" value="1"/>
</dbReference>
<sequence length="447" mass="50892">MKIKTKPKSMFKCLYLESLTGMVLTFIVFIHLTAGYVRQGDKETFVDTATVHLQNYINSQYESDGLYTRLNDHTELSFYDYKLQVIEKDINIASYCLDCEAFTEHKGRTIYINGDDLFAIALPIPNSPQFLLFTETEDPITISTPWYEDRDNHFFLMLFVTMSLALALLLYLPLCRVNKRVNKLLKVQEAFGQGDLSIRAESYHISPIKEIAQSFNEMAEDIETRVKQSQIFSQAIPHEIRTPLSRIQMASDLLRRPDTINKEMLHDNIDNYIEDISLLTADIIQLSRLRNKRCVQSIPHTEEVPLKELCQNRMKMVGGDHNIAFNIDPELSNKHPYGAACFAKLILDNLIKNAINYGNGLVEVSLNEFDDCWTIDVEDNGLGIPSEKRQEIFLAFARLDKSRNLNNGGFGLGLAIASQAAKNLDWPLSVDDSHLGGARFTILIPKI</sequence>
<proteinExistence type="predicted"/>
<dbReference type="PROSITE" id="PS50885">
    <property type="entry name" value="HAMP"/>
    <property type="match status" value="1"/>
</dbReference>
<keyword evidence="4" id="KW-1003">Cell membrane</keyword>
<keyword evidence="18" id="KW-1185">Reference proteome</keyword>
<dbReference type="SUPFAM" id="SSF55874">
    <property type="entry name" value="ATPase domain of HSP90 chaperone/DNA topoisomerase II/histidine kinase"/>
    <property type="match status" value="1"/>
</dbReference>
<evidence type="ECO:0000313" key="18">
    <source>
        <dbReference type="Proteomes" id="UP001139559"/>
    </source>
</evidence>
<keyword evidence="7 14" id="KW-0812">Transmembrane</keyword>
<evidence type="ECO:0000259" key="16">
    <source>
        <dbReference type="PROSITE" id="PS50885"/>
    </source>
</evidence>
<dbReference type="PRINTS" id="PR00344">
    <property type="entry name" value="BCTRLSENSOR"/>
</dbReference>
<evidence type="ECO:0000256" key="1">
    <source>
        <dbReference type="ARBA" id="ARBA00000085"/>
    </source>
</evidence>
<keyword evidence="5" id="KW-0597">Phosphoprotein</keyword>
<dbReference type="InterPro" id="IPR005467">
    <property type="entry name" value="His_kinase_dom"/>
</dbReference>
<dbReference type="Gene3D" id="1.10.287.130">
    <property type="match status" value="1"/>
</dbReference>
<dbReference type="SUPFAM" id="SSF47384">
    <property type="entry name" value="Homodimeric domain of signal transducing histidine kinase"/>
    <property type="match status" value="1"/>
</dbReference>
<evidence type="ECO:0000256" key="13">
    <source>
        <dbReference type="ARBA" id="ARBA00023136"/>
    </source>
</evidence>
<comment type="catalytic activity">
    <reaction evidence="1">
        <text>ATP + protein L-histidine = ADP + protein N-phospho-L-histidine.</text>
        <dbReference type="EC" id="2.7.13.3"/>
    </reaction>
</comment>
<dbReference type="Gene3D" id="3.30.565.10">
    <property type="entry name" value="Histidine kinase-like ATPase, C-terminal domain"/>
    <property type="match status" value="1"/>
</dbReference>
<evidence type="ECO:0000256" key="4">
    <source>
        <dbReference type="ARBA" id="ARBA00022475"/>
    </source>
</evidence>
<reference evidence="17" key="1">
    <citation type="submission" date="2021-11" db="EMBL/GenBank/DDBJ databases">
        <title>Vibrio ZSDE26 sp. nov. and Vibrio ZSDZ34 sp. nov., isolated from coastal seawater in Qingdao.</title>
        <authorList>
            <person name="Zhang P."/>
        </authorList>
    </citation>
    <scope>NUCLEOTIDE SEQUENCE</scope>
    <source>
        <strain evidence="17">ZSDE26</strain>
    </source>
</reference>
<evidence type="ECO:0000256" key="2">
    <source>
        <dbReference type="ARBA" id="ARBA00004651"/>
    </source>
</evidence>
<dbReference type="GO" id="GO:0000155">
    <property type="term" value="F:phosphorelay sensor kinase activity"/>
    <property type="evidence" value="ECO:0007669"/>
    <property type="project" value="InterPro"/>
</dbReference>
<feature type="domain" description="HAMP" evidence="16">
    <location>
        <begin position="175"/>
        <end position="227"/>
    </location>
</feature>
<dbReference type="Pfam" id="PF02518">
    <property type="entry name" value="HATPase_c"/>
    <property type="match status" value="1"/>
</dbReference>
<evidence type="ECO:0000256" key="3">
    <source>
        <dbReference type="ARBA" id="ARBA00012438"/>
    </source>
</evidence>
<feature type="domain" description="Histidine kinase" evidence="15">
    <location>
        <begin position="235"/>
        <end position="447"/>
    </location>
</feature>
<dbReference type="EC" id="2.7.13.3" evidence="3"/>
<dbReference type="AlphaFoldDB" id="A0A9X1XM89"/>
<dbReference type="InterPro" id="IPR003660">
    <property type="entry name" value="HAMP_dom"/>
</dbReference>
<evidence type="ECO:0000256" key="12">
    <source>
        <dbReference type="ARBA" id="ARBA00023012"/>
    </source>
</evidence>
<evidence type="ECO:0000256" key="9">
    <source>
        <dbReference type="ARBA" id="ARBA00022777"/>
    </source>
</evidence>
<dbReference type="Pfam" id="PF00512">
    <property type="entry name" value="HisKA"/>
    <property type="match status" value="1"/>
</dbReference>
<evidence type="ECO:0000256" key="8">
    <source>
        <dbReference type="ARBA" id="ARBA00022741"/>
    </source>
</evidence>
<evidence type="ECO:0000256" key="5">
    <source>
        <dbReference type="ARBA" id="ARBA00022553"/>
    </source>
</evidence>
<dbReference type="InterPro" id="IPR050398">
    <property type="entry name" value="HssS/ArlS-like"/>
</dbReference>
<gene>
    <name evidence="17" type="ORF">KP803_14245</name>
</gene>
<dbReference type="GO" id="GO:0005886">
    <property type="term" value="C:plasma membrane"/>
    <property type="evidence" value="ECO:0007669"/>
    <property type="project" value="UniProtKB-SubCell"/>
</dbReference>
<comment type="caution">
    <text evidence="17">The sequence shown here is derived from an EMBL/GenBank/DDBJ whole genome shotgun (WGS) entry which is preliminary data.</text>
</comment>
<keyword evidence="9 17" id="KW-0418">Kinase</keyword>
<evidence type="ECO:0000259" key="15">
    <source>
        <dbReference type="PROSITE" id="PS50109"/>
    </source>
</evidence>
<keyword evidence="13 14" id="KW-0472">Membrane</keyword>
<protein>
    <recommendedName>
        <fullName evidence="3">histidine kinase</fullName>
        <ecNumber evidence="3">2.7.13.3</ecNumber>
    </recommendedName>
</protein>
<keyword evidence="6" id="KW-0808">Transferase</keyword>
<accession>A0A9X1XM89</accession>
<keyword evidence="11 14" id="KW-1133">Transmembrane helix</keyword>